<dbReference type="VEuPathDB" id="TriTrypDB:ECC02_008226"/>
<organism evidence="2 3">
    <name type="scientific">Trypanosoma cruzi</name>
    <dbReference type="NCBI Taxonomy" id="5693"/>
    <lineage>
        <taxon>Eukaryota</taxon>
        <taxon>Discoba</taxon>
        <taxon>Euglenozoa</taxon>
        <taxon>Kinetoplastea</taxon>
        <taxon>Metakinetoplastina</taxon>
        <taxon>Trypanosomatida</taxon>
        <taxon>Trypanosomatidae</taxon>
        <taxon>Trypanosoma</taxon>
        <taxon>Schizotrypanum</taxon>
    </lineage>
</organism>
<sequence length="439" mass="49051">MWTAAHGVGHRCLDAAATRADVLWHSEMREIRGITAAAIISAVWHHGVCEGVMHAESQWAACEGSAPRRSVIPPSACRGMCTHKNIWTRHYQTHMPFHAAINRSEGAFWCVGVHSHIFISTAINGEESGATATKGKTNIYCSILPAKSRNNTNRIIGCTNTRKIHKRKEKIIVHPAEIPNTRSRHEGLPSAKKTKTHADICQHSNRNTNKWLLALFHYLRLFLCVRLLLRWCPACMKWCALNMNEGQRQLNYFCDEYWLHFPWTNNPRGVRGSLLFLLLLCFCVAVCAAPPLVCVRTLREGCRHDGPLSPYVHAVEPCVPLLFASPSSICVLVLRQGCVCVCLLPWIGVCVVRGVRRTVHAWLLPSPHVVCPLCVCLPHLSSPLLLSMSLTVQISSTPLNDHTHDDDVPSAVRPAGARPVLLPVRVRDGDRCRGRRWPL</sequence>
<reference evidence="2 3" key="1">
    <citation type="journal article" date="2019" name="Genome Biol. Evol.">
        <title>Nanopore Sequencing Significantly Improves Genome Assembly of the Protozoan Parasite Trypanosoma cruzi.</title>
        <authorList>
            <person name="Diaz-Viraque F."/>
            <person name="Pita S."/>
            <person name="Greif G."/>
            <person name="de Souza R.C.M."/>
            <person name="Iraola G."/>
            <person name="Robello C."/>
        </authorList>
    </citation>
    <scope>NUCLEOTIDE SEQUENCE [LARGE SCALE GENOMIC DNA]</scope>
    <source>
        <strain evidence="2 3">Berenice</strain>
    </source>
</reference>
<proteinExistence type="predicted"/>
<evidence type="ECO:0000313" key="2">
    <source>
        <dbReference type="EMBL" id="KAF5218805.1"/>
    </source>
</evidence>
<dbReference type="AlphaFoldDB" id="A0A7J6XX58"/>
<comment type="caution">
    <text evidence="2">The sequence shown here is derived from an EMBL/GenBank/DDBJ whole genome shotgun (WGS) entry which is preliminary data.</text>
</comment>
<evidence type="ECO:0000313" key="3">
    <source>
        <dbReference type="Proteomes" id="UP000583944"/>
    </source>
</evidence>
<accession>A0A7J6XX58</accession>
<name>A0A7J6XX58_TRYCR</name>
<protein>
    <recommendedName>
        <fullName evidence="4">Mucin TcMUCII</fullName>
    </recommendedName>
</protein>
<dbReference type="EMBL" id="JABDHM010000085">
    <property type="protein sequence ID" value="KAF5218805.1"/>
    <property type="molecule type" value="Genomic_DNA"/>
</dbReference>
<gene>
    <name evidence="2" type="ORF">ECC02_008226</name>
</gene>
<keyword evidence="1" id="KW-0812">Transmembrane</keyword>
<dbReference type="Proteomes" id="UP000583944">
    <property type="component" value="Unassembled WGS sequence"/>
</dbReference>
<evidence type="ECO:0000256" key="1">
    <source>
        <dbReference type="SAM" id="Phobius"/>
    </source>
</evidence>
<keyword evidence="1" id="KW-0472">Membrane</keyword>
<keyword evidence="1" id="KW-1133">Transmembrane helix</keyword>
<evidence type="ECO:0008006" key="4">
    <source>
        <dbReference type="Google" id="ProtNLM"/>
    </source>
</evidence>
<feature type="transmembrane region" description="Helical" evidence="1">
    <location>
        <begin position="274"/>
        <end position="293"/>
    </location>
</feature>